<dbReference type="AlphaFoldDB" id="A0A835BS94"/>
<sequence>MDEVEQQLSKQQIEEFREAFSLFDKDGDGMHWICIICMVLASFCRRRNQELEDHGSDSAHEKTICPSCTIL</sequence>
<dbReference type="Gene3D" id="1.10.238.10">
    <property type="entry name" value="EF-hand"/>
    <property type="match status" value="1"/>
</dbReference>
<dbReference type="Proteomes" id="UP000636709">
    <property type="component" value="Unassembled WGS sequence"/>
</dbReference>
<keyword evidence="2" id="KW-1185">Reference proteome</keyword>
<reference evidence="1" key="1">
    <citation type="submission" date="2020-07" db="EMBL/GenBank/DDBJ databases">
        <title>Genome sequence and genetic diversity analysis of an under-domesticated orphan crop, white fonio (Digitaria exilis).</title>
        <authorList>
            <person name="Bennetzen J.L."/>
            <person name="Chen S."/>
            <person name="Ma X."/>
            <person name="Wang X."/>
            <person name="Yssel A.E.J."/>
            <person name="Chaluvadi S.R."/>
            <person name="Johnson M."/>
            <person name="Gangashetty P."/>
            <person name="Hamidou F."/>
            <person name="Sanogo M.D."/>
            <person name="Zwaenepoel A."/>
            <person name="Wallace J."/>
            <person name="Van De Peer Y."/>
            <person name="Van Deynze A."/>
        </authorList>
    </citation>
    <scope>NUCLEOTIDE SEQUENCE</scope>
    <source>
        <tissue evidence="1">Leaves</tissue>
    </source>
</reference>
<organism evidence="1 2">
    <name type="scientific">Digitaria exilis</name>
    <dbReference type="NCBI Taxonomy" id="1010633"/>
    <lineage>
        <taxon>Eukaryota</taxon>
        <taxon>Viridiplantae</taxon>
        <taxon>Streptophyta</taxon>
        <taxon>Embryophyta</taxon>
        <taxon>Tracheophyta</taxon>
        <taxon>Spermatophyta</taxon>
        <taxon>Magnoliopsida</taxon>
        <taxon>Liliopsida</taxon>
        <taxon>Poales</taxon>
        <taxon>Poaceae</taxon>
        <taxon>PACMAD clade</taxon>
        <taxon>Panicoideae</taxon>
        <taxon>Panicodae</taxon>
        <taxon>Paniceae</taxon>
        <taxon>Anthephorinae</taxon>
        <taxon>Digitaria</taxon>
    </lineage>
</organism>
<evidence type="ECO:0000313" key="1">
    <source>
        <dbReference type="EMBL" id="KAF8707180.1"/>
    </source>
</evidence>
<gene>
    <name evidence="1" type="ORF">HU200_030426</name>
</gene>
<dbReference type="SUPFAM" id="SSF47473">
    <property type="entry name" value="EF-hand"/>
    <property type="match status" value="1"/>
</dbReference>
<comment type="caution">
    <text evidence="1">The sequence shown here is derived from an EMBL/GenBank/DDBJ whole genome shotgun (WGS) entry which is preliminary data.</text>
</comment>
<evidence type="ECO:0000313" key="2">
    <source>
        <dbReference type="Proteomes" id="UP000636709"/>
    </source>
</evidence>
<protein>
    <recommendedName>
        <fullName evidence="3">EF-hand domain-containing protein</fullName>
    </recommendedName>
</protein>
<proteinExistence type="predicted"/>
<dbReference type="EMBL" id="JACEFO010001762">
    <property type="protein sequence ID" value="KAF8707180.1"/>
    <property type="molecule type" value="Genomic_DNA"/>
</dbReference>
<name>A0A835BS94_9POAL</name>
<dbReference type="InterPro" id="IPR011992">
    <property type="entry name" value="EF-hand-dom_pair"/>
</dbReference>
<evidence type="ECO:0008006" key="3">
    <source>
        <dbReference type="Google" id="ProtNLM"/>
    </source>
</evidence>
<accession>A0A835BS94</accession>
<dbReference type="OrthoDB" id="712389at2759"/>